<name>A0A7C2YYK3_9CREN</name>
<sequence length="346" mass="39042">MASESSWKGLSLRGLLVLFTASKLALLLISVMFSNFSIQEAMTMWDAKHYIDIATRGYSSPDEYAFSPLFPLLIRLFNHFIGIPWLSAAIISNAFSYLAIILVARLYGTEAACILAFFPTFLAYTLFPYSEALSLTFIALSLLFSQKGKNTITSMISFSLAILTSYSTAIALPSFLLLRRKKLILIPIAVGIAIFAFFYVETGDPLYYFYVEGKYWGSDIAMPWGQAIWILHGLFTSQPWSLGSIRLPPAYWLIRNIIFEVFFLVSLFPLAKKKMRMEMVFSLLIIFQILFITGVPAISIPRLIIRALPAFYGASVLLKKHLRIYCFTGFITSIFVVIAHVLSFFA</sequence>
<gene>
    <name evidence="2" type="ORF">ENO36_02940</name>
</gene>
<keyword evidence="1" id="KW-1133">Transmembrane helix</keyword>
<feature type="transmembrane region" description="Helical" evidence="1">
    <location>
        <begin position="156"/>
        <end position="176"/>
    </location>
</feature>
<protein>
    <recommendedName>
        <fullName evidence="3">Glycosyltransferase RgtA/B/C/D-like domain-containing protein</fullName>
    </recommendedName>
</protein>
<keyword evidence="1" id="KW-0472">Membrane</keyword>
<feature type="transmembrane region" description="Helical" evidence="1">
    <location>
        <begin position="250"/>
        <end position="271"/>
    </location>
</feature>
<feature type="transmembrane region" description="Helical" evidence="1">
    <location>
        <begin position="283"/>
        <end position="304"/>
    </location>
</feature>
<evidence type="ECO:0000313" key="2">
    <source>
        <dbReference type="EMBL" id="HEU97795.1"/>
    </source>
</evidence>
<dbReference type="Proteomes" id="UP000885664">
    <property type="component" value="Unassembled WGS sequence"/>
</dbReference>
<reference evidence="2" key="1">
    <citation type="journal article" date="2020" name="mSystems">
        <title>Genome- and Community-Level Interaction Insights into Carbon Utilization and Element Cycling Functions of Hydrothermarchaeota in Hydrothermal Sediment.</title>
        <authorList>
            <person name="Zhou Z."/>
            <person name="Liu Y."/>
            <person name="Xu W."/>
            <person name="Pan J."/>
            <person name="Luo Z.H."/>
            <person name="Li M."/>
        </authorList>
    </citation>
    <scope>NUCLEOTIDE SEQUENCE [LARGE SCALE GENOMIC DNA]</scope>
    <source>
        <strain evidence="2">SpSt-1259</strain>
    </source>
</reference>
<evidence type="ECO:0000256" key="1">
    <source>
        <dbReference type="SAM" id="Phobius"/>
    </source>
</evidence>
<feature type="transmembrane region" description="Helical" evidence="1">
    <location>
        <begin position="80"/>
        <end position="104"/>
    </location>
</feature>
<proteinExistence type="predicted"/>
<evidence type="ECO:0008006" key="3">
    <source>
        <dbReference type="Google" id="ProtNLM"/>
    </source>
</evidence>
<accession>A0A7C2YYK3</accession>
<feature type="transmembrane region" description="Helical" evidence="1">
    <location>
        <begin position="324"/>
        <end position="345"/>
    </location>
</feature>
<feature type="transmembrane region" description="Helical" evidence="1">
    <location>
        <begin position="111"/>
        <end position="144"/>
    </location>
</feature>
<feature type="transmembrane region" description="Helical" evidence="1">
    <location>
        <begin position="12"/>
        <end position="33"/>
    </location>
</feature>
<keyword evidence="1" id="KW-0812">Transmembrane</keyword>
<organism evidence="2">
    <name type="scientific">Fervidicoccus fontis</name>
    <dbReference type="NCBI Taxonomy" id="683846"/>
    <lineage>
        <taxon>Archaea</taxon>
        <taxon>Thermoproteota</taxon>
        <taxon>Thermoprotei</taxon>
        <taxon>Fervidicoccales</taxon>
        <taxon>Fervidicoccaceae</taxon>
        <taxon>Fervidicoccus</taxon>
    </lineage>
</organism>
<feature type="transmembrane region" description="Helical" evidence="1">
    <location>
        <begin position="183"/>
        <end position="200"/>
    </location>
</feature>
<dbReference type="AlphaFoldDB" id="A0A7C2YYK3"/>
<dbReference type="EMBL" id="DSFE01000064">
    <property type="protein sequence ID" value="HEU97795.1"/>
    <property type="molecule type" value="Genomic_DNA"/>
</dbReference>
<comment type="caution">
    <text evidence="2">The sequence shown here is derived from an EMBL/GenBank/DDBJ whole genome shotgun (WGS) entry which is preliminary data.</text>
</comment>